<dbReference type="Proteomes" id="UP000198582">
    <property type="component" value="Unassembled WGS sequence"/>
</dbReference>
<evidence type="ECO:0000313" key="2">
    <source>
        <dbReference type="Proteomes" id="UP000198582"/>
    </source>
</evidence>
<proteinExistence type="predicted"/>
<accession>A0A1H8UL20</accession>
<protein>
    <submittedName>
        <fullName evidence="1">Uncharacterized protein</fullName>
    </submittedName>
</protein>
<reference evidence="1 2" key="1">
    <citation type="submission" date="2016-10" db="EMBL/GenBank/DDBJ databases">
        <authorList>
            <person name="de Groot N.N."/>
        </authorList>
    </citation>
    <scope>NUCLEOTIDE SEQUENCE [LARGE SCALE GENOMIC DNA]</scope>
    <source>
        <strain evidence="1 2">DSM 44993</strain>
    </source>
</reference>
<dbReference type="AlphaFoldDB" id="A0A1H8UL20"/>
<gene>
    <name evidence="1" type="ORF">SAMN04489732_103331</name>
</gene>
<sequence>MTLDQQLQPTGATRPESERFDAYYGRLFGWSVQWRGQGLFLVLDNGLCAVTLPKLTATPVLQRLAATGCQGPALTLPTQHGARAALLAETDGLVPPRGTLPKDVDLLDCGALVPLPIGPRATGVAVEWLTAPDPRQRWLPSLGAVLAALHPRR</sequence>
<keyword evidence="2" id="KW-1185">Reference proteome</keyword>
<dbReference type="OrthoDB" id="3631260at2"/>
<dbReference type="RefSeq" id="WP_091615473.1">
    <property type="nucleotide sequence ID" value="NZ_FOEF01000003.1"/>
</dbReference>
<organism evidence="1 2">
    <name type="scientific">Amycolatopsis saalfeldensis</name>
    <dbReference type="NCBI Taxonomy" id="394193"/>
    <lineage>
        <taxon>Bacteria</taxon>
        <taxon>Bacillati</taxon>
        <taxon>Actinomycetota</taxon>
        <taxon>Actinomycetes</taxon>
        <taxon>Pseudonocardiales</taxon>
        <taxon>Pseudonocardiaceae</taxon>
        <taxon>Amycolatopsis</taxon>
    </lineage>
</organism>
<name>A0A1H8UL20_9PSEU</name>
<evidence type="ECO:0000313" key="1">
    <source>
        <dbReference type="EMBL" id="SEP03673.1"/>
    </source>
</evidence>
<dbReference type="EMBL" id="FOEF01000003">
    <property type="protein sequence ID" value="SEP03673.1"/>
    <property type="molecule type" value="Genomic_DNA"/>
</dbReference>